<dbReference type="AlphaFoldDB" id="A0A1Z3HRU8"/>
<feature type="region of interest" description="Disordered" evidence="2">
    <location>
        <begin position="1"/>
        <end position="62"/>
    </location>
</feature>
<evidence type="ECO:0000259" key="3">
    <source>
        <dbReference type="PROSITE" id="PS51123"/>
    </source>
</evidence>
<dbReference type="InterPro" id="IPR036737">
    <property type="entry name" value="OmpA-like_sf"/>
</dbReference>
<dbReference type="InterPro" id="IPR008969">
    <property type="entry name" value="CarboxyPept-like_regulatory"/>
</dbReference>
<dbReference type="KEGG" id="hhg:XM38_040020"/>
<reference evidence="4 5" key="1">
    <citation type="journal article" date="2016" name="Biochim. Biophys. Acta">
        <title>Characterization of red-shifted phycobilisomes isolated from the chlorophyll f-containing cyanobacterium Halomicronema hongdechloris.</title>
        <authorList>
            <person name="Li Y."/>
            <person name="Lin Y."/>
            <person name="Garvey C.J."/>
            <person name="Birch D."/>
            <person name="Corkery R.W."/>
            <person name="Loughlin P.C."/>
            <person name="Scheer H."/>
            <person name="Willows R.D."/>
            <person name="Chen M."/>
        </authorList>
    </citation>
    <scope>NUCLEOTIDE SEQUENCE [LARGE SCALE GENOMIC DNA]</scope>
    <source>
        <strain evidence="4 5">C2206</strain>
    </source>
</reference>
<dbReference type="SUPFAM" id="SSF49464">
    <property type="entry name" value="Carboxypeptidase regulatory domain-like"/>
    <property type="match status" value="1"/>
</dbReference>
<accession>A0A1Z3HRU8</accession>
<dbReference type="Gene3D" id="3.30.1330.60">
    <property type="entry name" value="OmpA-like domain"/>
    <property type="match status" value="1"/>
</dbReference>
<proteinExistence type="predicted"/>
<dbReference type="EMBL" id="CP021983">
    <property type="protein sequence ID" value="ASC73040.1"/>
    <property type="molecule type" value="Genomic_DNA"/>
</dbReference>
<dbReference type="SUPFAM" id="SSF103088">
    <property type="entry name" value="OmpA-like"/>
    <property type="match status" value="1"/>
</dbReference>
<dbReference type="GO" id="GO:0016020">
    <property type="term" value="C:membrane"/>
    <property type="evidence" value="ECO:0007669"/>
    <property type="project" value="UniProtKB-UniRule"/>
</dbReference>
<organism evidence="4 5">
    <name type="scientific">Halomicronema hongdechloris C2206</name>
    <dbReference type="NCBI Taxonomy" id="1641165"/>
    <lineage>
        <taxon>Bacteria</taxon>
        <taxon>Bacillati</taxon>
        <taxon>Cyanobacteriota</taxon>
        <taxon>Cyanophyceae</taxon>
        <taxon>Nodosilineales</taxon>
        <taxon>Nodosilineaceae</taxon>
        <taxon>Halomicronema</taxon>
    </lineage>
</organism>
<protein>
    <recommendedName>
        <fullName evidence="3">OmpA-like domain-containing protein</fullName>
    </recommendedName>
</protein>
<gene>
    <name evidence="4" type="ORF">XM38_040020</name>
</gene>
<feature type="compositionally biased region" description="Polar residues" evidence="2">
    <location>
        <begin position="1"/>
        <end position="26"/>
    </location>
</feature>
<name>A0A1Z3HRU8_9CYAN</name>
<dbReference type="Proteomes" id="UP000191901">
    <property type="component" value="Chromosome"/>
</dbReference>
<evidence type="ECO:0000313" key="4">
    <source>
        <dbReference type="EMBL" id="ASC73040.1"/>
    </source>
</evidence>
<sequence>MPYSEFKTQNSKLKTQNSKLKTQNSKPIPIPHHSITPSPHHSISALRPPSSAEPAMFNSPRANARQSDLSQLGHELLQALAAAADGQMEGLQQTRDTQVAMTALLQTEAQRLQHKYGPDHSRVQQINTTLQRNTAIVNDLAVELEIATIRQPDVDEKSALVQGRVVDRRYRGMAGLVVYLGNEQRQPLRFLGTAETDGSGYYALTIAPETLAKLAEAAPDGVFLGVCTPQGRVVYQRPEAIFPQGGDRLTLEVVLQRDDLSPVDGGKPVEPPAAKAWVVRGQVVDANTSEAIAGVQVSAIDNNRRFDDKLGSAITDAKGTFRITYDFQSRHDAPEDRGPDLYVTVIDEAGNQLFSSQSELRPNASREEEFKIAIAASTTPGATELPLNGSVLWFATGSTKFRQDDDRLNGERLLKLAIRRTQQFIRQNPNGQIALQGYASSEDGTPEEALSLAEKRAEVVQAMLVQANLPANQLSVAAQGIDDSYAEVSLNQRVDIVLLPGRLGRDRIGNRPRGNRFDPSRF</sequence>
<dbReference type="PROSITE" id="PS51123">
    <property type="entry name" value="OMPA_2"/>
    <property type="match status" value="1"/>
</dbReference>
<feature type="domain" description="OmpA-like" evidence="3">
    <location>
        <begin position="388"/>
        <end position="502"/>
    </location>
</feature>
<keyword evidence="5" id="KW-1185">Reference proteome</keyword>
<evidence type="ECO:0000313" key="5">
    <source>
        <dbReference type="Proteomes" id="UP000191901"/>
    </source>
</evidence>
<evidence type="ECO:0000256" key="2">
    <source>
        <dbReference type="SAM" id="MobiDB-lite"/>
    </source>
</evidence>
<keyword evidence="1" id="KW-0472">Membrane</keyword>
<dbReference type="InterPro" id="IPR006665">
    <property type="entry name" value="OmpA-like"/>
</dbReference>
<dbReference type="OrthoDB" id="9781066at2"/>
<feature type="compositionally biased region" description="Low complexity" evidence="2">
    <location>
        <begin position="31"/>
        <end position="44"/>
    </location>
</feature>
<dbReference type="STRING" id="1641165.XM38_06305"/>
<dbReference type="Pfam" id="PF00691">
    <property type="entry name" value="OmpA"/>
    <property type="match status" value="1"/>
</dbReference>
<evidence type="ECO:0000256" key="1">
    <source>
        <dbReference type="PROSITE-ProRule" id="PRU00473"/>
    </source>
</evidence>